<comment type="caution">
    <text evidence="1">The sequence shown here is derived from an EMBL/GenBank/DDBJ whole genome shotgun (WGS) entry which is preliminary data.</text>
</comment>
<reference evidence="1" key="1">
    <citation type="journal article" date="2015" name="Nature">
        <title>Complex archaea that bridge the gap between prokaryotes and eukaryotes.</title>
        <authorList>
            <person name="Spang A."/>
            <person name="Saw J.H."/>
            <person name="Jorgensen S.L."/>
            <person name="Zaremba-Niedzwiedzka K."/>
            <person name="Martijn J."/>
            <person name="Lind A.E."/>
            <person name="van Eijk R."/>
            <person name="Schleper C."/>
            <person name="Guy L."/>
            <person name="Ettema T.J."/>
        </authorList>
    </citation>
    <scope>NUCLEOTIDE SEQUENCE</scope>
</reference>
<protein>
    <submittedName>
        <fullName evidence="1">Uncharacterized protein</fullName>
    </submittedName>
</protein>
<gene>
    <name evidence="1" type="ORF">LCGC14_0289580</name>
</gene>
<proteinExistence type="predicted"/>
<dbReference type="EMBL" id="LAZR01000171">
    <property type="protein sequence ID" value="KKN84496.1"/>
    <property type="molecule type" value="Genomic_DNA"/>
</dbReference>
<organism evidence="1">
    <name type="scientific">marine sediment metagenome</name>
    <dbReference type="NCBI Taxonomy" id="412755"/>
    <lineage>
        <taxon>unclassified sequences</taxon>
        <taxon>metagenomes</taxon>
        <taxon>ecological metagenomes</taxon>
    </lineage>
</organism>
<accession>A0A0F9WF34</accession>
<sequence>MTNQQVAQAWANGQAGASAHMHTDGRTIHSYELCIGEWRNNVPVVFNYTAREQVTVGGHAVPSEGFYRVTTSGHVRIARKVAGFAVK</sequence>
<evidence type="ECO:0000313" key="1">
    <source>
        <dbReference type="EMBL" id="KKN84496.1"/>
    </source>
</evidence>
<dbReference type="AlphaFoldDB" id="A0A0F9WF34"/>
<name>A0A0F9WF34_9ZZZZ</name>